<dbReference type="GO" id="GO:0005886">
    <property type="term" value="C:plasma membrane"/>
    <property type="evidence" value="ECO:0007669"/>
    <property type="project" value="UniProtKB-SubCell"/>
</dbReference>
<evidence type="ECO:0000256" key="4">
    <source>
        <dbReference type="ARBA" id="ARBA00022989"/>
    </source>
</evidence>
<dbReference type="PANTHER" id="PTHR30509">
    <property type="entry name" value="P-HYDROXYBENZOIC ACID EFFLUX PUMP SUBUNIT-RELATED"/>
    <property type="match status" value="1"/>
</dbReference>
<dbReference type="PANTHER" id="PTHR30509:SF9">
    <property type="entry name" value="MULTIDRUG RESISTANCE PROTEIN MDTO"/>
    <property type="match status" value="1"/>
</dbReference>
<feature type="domain" description="Integral membrane bound transporter" evidence="8">
    <location>
        <begin position="609"/>
        <end position="743"/>
    </location>
</feature>
<evidence type="ECO:0000259" key="8">
    <source>
        <dbReference type="Pfam" id="PF13515"/>
    </source>
</evidence>
<keyword evidence="5 7" id="KW-0472">Membrane</keyword>
<feature type="transmembrane region" description="Helical" evidence="7">
    <location>
        <begin position="666"/>
        <end position="685"/>
    </location>
</feature>
<feature type="transmembrane region" description="Helical" evidence="7">
    <location>
        <begin position="88"/>
        <end position="116"/>
    </location>
</feature>
<feature type="transmembrane region" description="Helical" evidence="7">
    <location>
        <begin position="642"/>
        <end position="660"/>
    </location>
</feature>
<accession>A0A7S3D412</accession>
<keyword evidence="2" id="KW-1003">Cell membrane</keyword>
<evidence type="ECO:0000313" key="9">
    <source>
        <dbReference type="EMBL" id="CAE0245786.1"/>
    </source>
</evidence>
<evidence type="ECO:0000256" key="2">
    <source>
        <dbReference type="ARBA" id="ARBA00022475"/>
    </source>
</evidence>
<feature type="transmembrane region" description="Helical" evidence="7">
    <location>
        <begin position="736"/>
        <end position="754"/>
    </location>
</feature>
<comment type="subcellular location">
    <subcellularLocation>
        <location evidence="1">Cell membrane</location>
        <topology evidence="1">Multi-pass membrane protein</topology>
    </subcellularLocation>
</comment>
<feature type="region of interest" description="Disordered" evidence="6">
    <location>
        <begin position="789"/>
        <end position="810"/>
    </location>
</feature>
<evidence type="ECO:0000256" key="3">
    <source>
        <dbReference type="ARBA" id="ARBA00022692"/>
    </source>
</evidence>
<protein>
    <recommendedName>
        <fullName evidence="8">Integral membrane bound transporter domain-containing protein</fullName>
    </recommendedName>
</protein>
<keyword evidence="4 7" id="KW-1133">Transmembrane helix</keyword>
<name>A0A7S3D412_9EUKA</name>
<evidence type="ECO:0000256" key="1">
    <source>
        <dbReference type="ARBA" id="ARBA00004651"/>
    </source>
</evidence>
<sequence>MTRHRRLSEYRAQRKATVPQLAKRRRALHRVEGALRTTVAIGLVSLLLLWDDLYKISTGPTLCALTIFICSGNLLGRNYGAFKGVVSGGTVGAIVGAAVCWWWKVVVFLAFSPILISENEEGKARNVSELMLGVLTSTSFWLDPVCAFTPASSASGGGLGSYLNASSRTIDNYAVPFTATAPSSLSAVYEIGVAVLLFCTLLVVTMQKMPPLWDRFAAIMSAIAFLREGLLGSTTPIYYSMFTLMQLAAGGVMALLVFLLPFPRTAMSKLNADSELAARYLTEAYSLLMSVLTEEVDVSRKWERCGVLLNATEKVVRDLRVYQNVYVIEPRLSFLSFEREEVGEEGHGQGNGRRGSEKKTWKWRIRRKRPLVTTAVAELVRSLRGVQRLCRTLHDHLSPHLVHDFPQLWKDMRLSLKGCAVEADHAVANGMDVVIEALQHDRCSRQFGNEVELALQRLDAAERNISHEYAHARQHVIQDIAVAGPTTHLSVRDILHRNQVLFSCMAVPRVVKELLSVFKSDTRQKASLLPPGDTRRAFAAAIGKICKHSMWGVAGLPGVLLRHRGLPFLKRVASNWRSLYSTNEGRSGIRRGVATLLASLFLFIPQFKSSFAFGIWSALAVLSVMDESIGSSWVRGKQRLQGTAIGVAYAYTAVTLGGAGDDGGGLNVGNVVGLGISVLVISFFASMARNTNTYMTGGLTTGTTALLILFNGYTLLSVGKNGYIQILTAERVQQNFIGITLAITSLVLLWPKRASQNFGDQLKKAVEKVCAVFDTVDDSYLSPIAGEHTAVPSSSHHSTPPSPPPLAAERSGVEEVEAKISQTRRECEAQLGQLDACIADALGEPPFFKKAFPTNRALAVQDDLSDVFRLTARFDFILRGLMSDELLTPGNPFEVVVDEHEFDQHALSYRGDQSAAILDMRRDESSNSLIVVYASRFHFLFGSLFSVLQQLRASISTTLHEVAAGVGGDSARPFRIPRNGSSALFEESMVTDADEELGVAPALSPSLLSRRLLHEYGEVMKKARGKVHASLSGIKCKVVEDVCLSKAETVRLEDAGVLPRPRELIAFNALVGNMLDICTCLARLEDSCNRYVIASAAD</sequence>
<feature type="transmembrane region" description="Helical" evidence="7">
    <location>
        <begin position="237"/>
        <end position="260"/>
    </location>
</feature>
<evidence type="ECO:0000256" key="7">
    <source>
        <dbReference type="SAM" id="Phobius"/>
    </source>
</evidence>
<dbReference type="InterPro" id="IPR049453">
    <property type="entry name" value="Memb_transporter_dom"/>
</dbReference>
<feature type="transmembrane region" description="Helical" evidence="7">
    <location>
        <begin position="33"/>
        <end position="50"/>
    </location>
</feature>
<feature type="transmembrane region" description="Helical" evidence="7">
    <location>
        <begin position="56"/>
        <end position="76"/>
    </location>
</feature>
<gene>
    <name evidence="9" type="ORF">PBIL07802_LOCUS7969</name>
</gene>
<dbReference type="AlphaFoldDB" id="A0A7S3D412"/>
<evidence type="ECO:0000256" key="5">
    <source>
        <dbReference type="ARBA" id="ARBA00023136"/>
    </source>
</evidence>
<proteinExistence type="predicted"/>
<organism evidence="9">
    <name type="scientific">Palpitomonas bilix</name>
    <dbReference type="NCBI Taxonomy" id="652834"/>
    <lineage>
        <taxon>Eukaryota</taxon>
        <taxon>Eukaryota incertae sedis</taxon>
    </lineage>
</organism>
<reference evidence="9" key="1">
    <citation type="submission" date="2021-01" db="EMBL/GenBank/DDBJ databases">
        <authorList>
            <person name="Corre E."/>
            <person name="Pelletier E."/>
            <person name="Niang G."/>
            <person name="Scheremetjew M."/>
            <person name="Finn R."/>
            <person name="Kale V."/>
            <person name="Holt S."/>
            <person name="Cochrane G."/>
            <person name="Meng A."/>
            <person name="Brown T."/>
            <person name="Cohen L."/>
        </authorList>
    </citation>
    <scope>NUCLEOTIDE SEQUENCE</scope>
    <source>
        <strain evidence="9">NIES-2562</strain>
    </source>
</reference>
<feature type="transmembrane region" description="Helical" evidence="7">
    <location>
        <begin position="697"/>
        <end position="716"/>
    </location>
</feature>
<dbReference type="EMBL" id="HBIB01012213">
    <property type="protein sequence ID" value="CAE0245786.1"/>
    <property type="molecule type" value="Transcribed_RNA"/>
</dbReference>
<dbReference type="Pfam" id="PF13515">
    <property type="entry name" value="FUSC_2"/>
    <property type="match status" value="1"/>
</dbReference>
<keyword evidence="3 7" id="KW-0812">Transmembrane</keyword>
<feature type="transmembrane region" description="Helical" evidence="7">
    <location>
        <begin position="187"/>
        <end position="205"/>
    </location>
</feature>
<evidence type="ECO:0000256" key="6">
    <source>
        <dbReference type="SAM" id="MobiDB-lite"/>
    </source>
</evidence>